<evidence type="ECO:0000256" key="8">
    <source>
        <dbReference type="ARBA" id="ARBA00023136"/>
    </source>
</evidence>
<dbReference type="AlphaFoldDB" id="A0A8P0NL18"/>
<evidence type="ECO:0000256" key="5">
    <source>
        <dbReference type="ARBA" id="ARBA00022692"/>
    </source>
</evidence>
<sequence>GQEGLRPSGLRSSGSVCVLCSARPPAGQRGARAGLRGGGGAGQPRGRAQLGTEGLGLASAEGRGQPRGRAQLGTEGLGPASGGAGQPRGRAQLGTEGLGLASGGGGGRGGSRAVGRAQQAFPGLREAAPVPLRPADPASALTPSVLCPPFRSRSPGRPRTPAGARASGRPPHPRAACTAELPAEGAAPSGRSRRARSGGRRAEPGTAFARAEAEAGAFGGRDRGNPETLGRTGLAAARAAGAGGSARPGARGTQRAGRPGRRAEPPPGVRAAGGAAPEVSVRRPWGGRRAWGAAAAAAAGGGGSGGSGAGRQRPGRAPGAGGRQGVRGRRGAEANEDKTMSTNLKYLSLGILVFQTTSLVLTMRYSRTLKEEGPRYLSSTAVVVAELLKIMACILLVYKDSKCSLRALNRILHDEILNKPMETLKLAIPSGIYTLQNNLLYVALSNLDAATYQVTYQLKILTTALFSVSMLSKKLGVYQWLSLVILMTGVAFVQWPSDSQELDSKELSAGSQFVGLMAVLTACFSSGFAGVYFEKILKETKQSVWIRNIQLGFFGSIFGLMGVYIYDGELVSKNGFFQGYNRLTWIVVILQALGGLVIAAVIKYADNILKGFATSLSIILSTLISYFWLQDFVPTSVFFLGAILVITATFLYGYDPKPTGNPTKA</sequence>
<evidence type="ECO:0000256" key="2">
    <source>
        <dbReference type="ARBA" id="ARBA00009976"/>
    </source>
</evidence>
<dbReference type="InterPro" id="IPR037185">
    <property type="entry name" value="EmrE-like"/>
</dbReference>
<reference evidence="11 12" key="1">
    <citation type="journal article" date="2005" name="Nature">
        <title>Genome sequence, comparative analysis and haplotype structure of the domestic dog.</title>
        <authorList>
            <consortium name="Broad Sequencing Platform"/>
            <person name="Lindblad-Toh K."/>
            <person name="Wade C.M."/>
            <person name="Mikkelsen T.S."/>
            <person name="Karlsson E.K."/>
            <person name="Jaffe D.B."/>
            <person name="Kamal M."/>
            <person name="Clamp M."/>
            <person name="Chang J.L."/>
            <person name="Kulbokas E.J. III"/>
            <person name="Zody M.C."/>
            <person name="Mauceli E."/>
            <person name="Xie X."/>
            <person name="Breen M."/>
            <person name="Wayne R.K."/>
            <person name="Ostrander E.A."/>
            <person name="Ponting C.P."/>
            <person name="Galibert F."/>
            <person name="Smith D.R."/>
            <person name="DeJong P.J."/>
            <person name="Kirkness E."/>
            <person name="Alvarez P."/>
            <person name="Biagi T."/>
            <person name="Brockman W."/>
            <person name="Butler J."/>
            <person name="Chin C.W."/>
            <person name="Cook A."/>
            <person name="Cuff J."/>
            <person name="Daly M.J."/>
            <person name="DeCaprio D."/>
            <person name="Gnerre S."/>
            <person name="Grabherr M."/>
            <person name="Kellis M."/>
            <person name="Kleber M."/>
            <person name="Bardeleben C."/>
            <person name="Goodstadt L."/>
            <person name="Heger A."/>
            <person name="Hitte C."/>
            <person name="Kim L."/>
            <person name="Koepfli K.P."/>
            <person name="Parker H.G."/>
            <person name="Pollinger J.P."/>
            <person name="Searle S.M."/>
            <person name="Sutter N.B."/>
            <person name="Thomas R."/>
            <person name="Webber C."/>
            <person name="Baldwin J."/>
            <person name="Abebe A."/>
            <person name="Abouelleil A."/>
            <person name="Aftuck L."/>
            <person name="Ait-Zahra M."/>
            <person name="Aldredge T."/>
            <person name="Allen N."/>
            <person name="An P."/>
            <person name="Anderson S."/>
            <person name="Antoine C."/>
            <person name="Arachchi H."/>
            <person name="Aslam A."/>
            <person name="Ayotte L."/>
            <person name="Bachantsang P."/>
            <person name="Barry A."/>
            <person name="Bayul T."/>
            <person name="Benamara M."/>
            <person name="Berlin A."/>
            <person name="Bessette D."/>
            <person name="Blitshteyn B."/>
            <person name="Bloom T."/>
            <person name="Blye J."/>
            <person name="Boguslavskiy L."/>
            <person name="Bonnet C."/>
            <person name="Boukhgalter B."/>
            <person name="Brown A."/>
            <person name="Cahill P."/>
            <person name="Calixte N."/>
            <person name="Camarata J."/>
            <person name="Cheshatsang Y."/>
            <person name="Chu J."/>
            <person name="Citroen M."/>
            <person name="Collymore A."/>
            <person name="Cooke P."/>
            <person name="Dawoe T."/>
            <person name="Daza R."/>
            <person name="Decktor K."/>
            <person name="DeGray S."/>
            <person name="Dhargay N."/>
            <person name="Dooley K."/>
            <person name="Dooley K."/>
            <person name="Dorje P."/>
            <person name="Dorjee K."/>
            <person name="Dorris L."/>
            <person name="Duffey N."/>
            <person name="Dupes A."/>
            <person name="Egbiremolen O."/>
            <person name="Elong R."/>
            <person name="Falk J."/>
            <person name="Farina A."/>
            <person name="Faro S."/>
            <person name="Ferguson D."/>
            <person name="Ferreira P."/>
            <person name="Fisher S."/>
            <person name="FitzGerald M."/>
            <person name="Foley K."/>
            <person name="Foley C."/>
            <person name="Franke A."/>
            <person name="Friedrich D."/>
            <person name="Gage D."/>
            <person name="Garber M."/>
            <person name="Gearin G."/>
            <person name="Giannoukos G."/>
            <person name="Goode T."/>
            <person name="Goyette A."/>
            <person name="Graham J."/>
            <person name="Grandbois E."/>
            <person name="Gyaltsen K."/>
            <person name="Hafez N."/>
            <person name="Hagopian D."/>
            <person name="Hagos B."/>
            <person name="Hall J."/>
            <person name="Healy C."/>
            <person name="Hegarty R."/>
            <person name="Honan T."/>
            <person name="Horn A."/>
            <person name="Houde N."/>
            <person name="Hughes L."/>
            <person name="Hunnicutt L."/>
            <person name="Husby M."/>
            <person name="Jester B."/>
            <person name="Jones C."/>
            <person name="Kamat A."/>
            <person name="Kanga B."/>
            <person name="Kells C."/>
            <person name="Khazanovich D."/>
            <person name="Kieu A.C."/>
            <person name="Kisner P."/>
            <person name="Kumar M."/>
            <person name="Lance K."/>
            <person name="Landers T."/>
            <person name="Lara M."/>
            <person name="Lee W."/>
            <person name="Leger J.P."/>
            <person name="Lennon N."/>
            <person name="Leuper L."/>
            <person name="LeVine S."/>
            <person name="Liu J."/>
            <person name="Liu X."/>
            <person name="Lokyitsang Y."/>
            <person name="Lokyitsang T."/>
            <person name="Lui A."/>
            <person name="Macdonald J."/>
            <person name="Major J."/>
            <person name="Marabella R."/>
            <person name="Maru K."/>
            <person name="Matthews C."/>
            <person name="McDonough S."/>
            <person name="Mehta T."/>
            <person name="Meldrim J."/>
            <person name="Melnikov A."/>
            <person name="Meneus L."/>
            <person name="Mihalev A."/>
            <person name="Mihova T."/>
            <person name="Miller K."/>
            <person name="Mittelman R."/>
            <person name="Mlenga V."/>
            <person name="Mulrain L."/>
            <person name="Munson G."/>
            <person name="Navidi A."/>
            <person name="Naylor J."/>
            <person name="Nguyen T."/>
            <person name="Nguyen N."/>
            <person name="Nguyen C."/>
            <person name="Nguyen T."/>
            <person name="Nicol R."/>
            <person name="Norbu N."/>
            <person name="Norbu C."/>
            <person name="Novod N."/>
            <person name="Nyima T."/>
            <person name="Olandt P."/>
            <person name="O'Neill B."/>
            <person name="O'Neill K."/>
            <person name="Osman S."/>
            <person name="Oyono L."/>
            <person name="Patti C."/>
            <person name="Perrin D."/>
            <person name="Phunkhang P."/>
            <person name="Pierre F."/>
            <person name="Priest M."/>
            <person name="Rachupka A."/>
            <person name="Raghuraman S."/>
            <person name="Rameau R."/>
            <person name="Ray V."/>
            <person name="Raymond C."/>
            <person name="Rege F."/>
            <person name="Rise C."/>
            <person name="Rogers J."/>
            <person name="Rogov P."/>
            <person name="Sahalie J."/>
            <person name="Settipalli S."/>
            <person name="Sharpe T."/>
            <person name="Shea T."/>
            <person name="Sheehan M."/>
            <person name="Sherpa N."/>
            <person name="Shi J."/>
            <person name="Shih D."/>
            <person name="Sloan J."/>
            <person name="Smith C."/>
            <person name="Sparrow T."/>
            <person name="Stalker J."/>
            <person name="Stange-Thomann N."/>
            <person name="Stavropoulos S."/>
            <person name="Stone C."/>
            <person name="Stone S."/>
            <person name="Sykes S."/>
            <person name="Tchuinga P."/>
            <person name="Tenzing P."/>
            <person name="Tesfaye S."/>
            <person name="Thoulutsang D."/>
            <person name="Thoulutsang Y."/>
            <person name="Topham K."/>
            <person name="Topping I."/>
            <person name="Tsamla T."/>
            <person name="Vassiliev H."/>
            <person name="Venkataraman V."/>
            <person name="Vo A."/>
            <person name="Wangchuk T."/>
            <person name="Wangdi T."/>
            <person name="Weiand M."/>
            <person name="Wilkinson J."/>
            <person name="Wilson A."/>
            <person name="Yadav S."/>
            <person name="Yang S."/>
            <person name="Yang X."/>
            <person name="Young G."/>
            <person name="Yu Q."/>
            <person name="Zainoun J."/>
            <person name="Zembek L."/>
            <person name="Zimmer A."/>
            <person name="Lander E.S."/>
        </authorList>
    </citation>
    <scope>NUCLEOTIDE SEQUENCE [LARGE SCALE GENOMIC DNA]</scope>
    <source>
        <strain evidence="11">Boxer</strain>
    </source>
</reference>
<proteinExistence type="inferred from homology"/>
<feature type="region of interest" description="Disordered" evidence="9">
    <location>
        <begin position="297"/>
        <end position="337"/>
    </location>
</feature>
<protein>
    <submittedName>
        <fullName evidence="11">Solute carrier family 35 member A3</fullName>
    </submittedName>
</protein>
<feature type="compositionally biased region" description="Low complexity" evidence="9">
    <location>
        <begin position="204"/>
        <end position="216"/>
    </location>
</feature>
<dbReference type="InterPro" id="IPR007271">
    <property type="entry name" value="Nuc_sug_transpt"/>
</dbReference>
<feature type="compositionally biased region" description="Low complexity" evidence="9">
    <location>
        <begin position="1"/>
        <end position="15"/>
    </location>
</feature>
<dbReference type="FunFam" id="1.10.3730.20:FF:000037">
    <property type="entry name" value="Nucleotide Sugar TransPorter family"/>
    <property type="match status" value="1"/>
</dbReference>
<keyword evidence="8 10" id="KW-0472">Membrane</keyword>
<feature type="compositionally biased region" description="Gly residues" evidence="9">
    <location>
        <begin position="96"/>
        <end position="112"/>
    </location>
</feature>
<feature type="compositionally biased region" description="Low complexity" evidence="9">
    <location>
        <begin position="269"/>
        <end position="284"/>
    </location>
</feature>
<evidence type="ECO:0000256" key="6">
    <source>
        <dbReference type="ARBA" id="ARBA00022989"/>
    </source>
</evidence>
<gene>
    <name evidence="11" type="primary">MFSD14A</name>
</gene>
<evidence type="ECO:0000313" key="12">
    <source>
        <dbReference type="Proteomes" id="UP000002254"/>
    </source>
</evidence>
<feature type="compositionally biased region" description="Gly residues" evidence="9">
    <location>
        <begin position="299"/>
        <end position="309"/>
    </location>
</feature>
<dbReference type="SUPFAM" id="SSF103481">
    <property type="entry name" value="Multidrug resistance efflux transporter EmrE"/>
    <property type="match status" value="1"/>
</dbReference>
<evidence type="ECO:0000256" key="7">
    <source>
        <dbReference type="ARBA" id="ARBA00023034"/>
    </source>
</evidence>
<evidence type="ECO:0000256" key="10">
    <source>
        <dbReference type="SAM" id="Phobius"/>
    </source>
</evidence>
<dbReference type="OrthoDB" id="408493at2759"/>
<feature type="compositionally biased region" description="Low complexity" evidence="9">
    <location>
        <begin position="230"/>
        <end position="240"/>
    </location>
</feature>
<feature type="compositionally biased region" description="Gly residues" evidence="9">
    <location>
        <begin position="75"/>
        <end position="86"/>
    </location>
</feature>
<feature type="transmembrane region" description="Helical" evidence="10">
    <location>
        <begin position="513"/>
        <end position="533"/>
    </location>
</feature>
<comment type="similarity">
    <text evidence="2">Belongs to the nucleotide-sugar transporter family. SLC35A subfamily.</text>
</comment>
<feature type="transmembrane region" description="Helical" evidence="10">
    <location>
        <begin position="377"/>
        <end position="398"/>
    </location>
</feature>
<evidence type="ECO:0000256" key="3">
    <source>
        <dbReference type="ARBA" id="ARBA00022448"/>
    </source>
</evidence>
<evidence type="ECO:0000256" key="4">
    <source>
        <dbReference type="ARBA" id="ARBA00022597"/>
    </source>
</evidence>
<feature type="compositionally biased region" description="Low complexity" evidence="9">
    <location>
        <begin position="247"/>
        <end position="257"/>
    </location>
</feature>
<evidence type="ECO:0000313" key="11">
    <source>
        <dbReference type="Ensembl" id="ENSCAFP00000029677.4"/>
    </source>
</evidence>
<name>A0A8P0NL18_CANLF</name>
<feature type="region of interest" description="Disordered" evidence="9">
    <location>
        <begin position="1"/>
        <end position="284"/>
    </location>
</feature>
<feature type="transmembrane region" description="Helical" evidence="10">
    <location>
        <begin position="545"/>
        <end position="565"/>
    </location>
</feature>
<keyword evidence="4" id="KW-0762">Sugar transport</keyword>
<comment type="subcellular location">
    <subcellularLocation>
        <location evidence="1">Golgi apparatus membrane</location>
        <topology evidence="1">Multi-pass membrane protein</topology>
    </subcellularLocation>
</comment>
<dbReference type="GO" id="GO:0015165">
    <property type="term" value="F:pyrimidine nucleotide-sugar transmembrane transporter activity"/>
    <property type="evidence" value="ECO:0007669"/>
    <property type="project" value="InterPro"/>
</dbReference>
<dbReference type="Pfam" id="PF04142">
    <property type="entry name" value="Nuc_sug_transp"/>
    <property type="match status" value="1"/>
</dbReference>
<dbReference type="Proteomes" id="UP000002254">
    <property type="component" value="Chromosome 6"/>
</dbReference>
<dbReference type="GO" id="GO:0000139">
    <property type="term" value="C:Golgi membrane"/>
    <property type="evidence" value="ECO:0007669"/>
    <property type="project" value="UniProtKB-SubCell"/>
</dbReference>
<dbReference type="Ensembl" id="ENSCAFT00000031873.5">
    <property type="protein sequence ID" value="ENSCAFP00000029677.4"/>
    <property type="gene ID" value="ENSCAFG00000020029.5"/>
</dbReference>
<dbReference type="NCBIfam" id="TIGR00803">
    <property type="entry name" value="nst"/>
    <property type="match status" value="1"/>
</dbReference>
<evidence type="ECO:0000256" key="1">
    <source>
        <dbReference type="ARBA" id="ARBA00004653"/>
    </source>
</evidence>
<keyword evidence="6 10" id="KW-1133">Transmembrane helix</keyword>
<accession>A0A8P0NL18</accession>
<dbReference type="PANTHER" id="PTHR10231">
    <property type="entry name" value="NUCLEOTIDE-SUGAR TRANSMEMBRANE TRANSPORTER"/>
    <property type="match status" value="1"/>
</dbReference>
<reference evidence="11" key="2">
    <citation type="submission" date="2025-08" db="UniProtKB">
        <authorList>
            <consortium name="Ensembl"/>
        </authorList>
    </citation>
    <scope>IDENTIFICATION</scope>
</reference>
<keyword evidence="7" id="KW-0333">Golgi apparatus</keyword>
<feature type="compositionally biased region" description="Low complexity" evidence="9">
    <location>
        <begin position="148"/>
        <end position="169"/>
    </location>
</feature>
<feature type="transmembrane region" description="Helical" evidence="10">
    <location>
        <begin position="585"/>
        <end position="605"/>
    </location>
</feature>
<feature type="compositionally biased region" description="Low complexity" evidence="9">
    <location>
        <begin position="22"/>
        <end position="34"/>
    </location>
</feature>
<feature type="transmembrane region" description="Helical" evidence="10">
    <location>
        <begin position="635"/>
        <end position="654"/>
    </location>
</feature>
<keyword evidence="3" id="KW-0813">Transport</keyword>
<feature type="transmembrane region" description="Helical" evidence="10">
    <location>
        <begin position="612"/>
        <end position="629"/>
    </location>
</feature>
<evidence type="ECO:0000256" key="9">
    <source>
        <dbReference type="SAM" id="MobiDB-lite"/>
    </source>
</evidence>
<keyword evidence="5 10" id="KW-0812">Transmembrane</keyword>
<organism evidence="11 12">
    <name type="scientific">Canis lupus familiaris</name>
    <name type="common">Dog</name>
    <name type="synonym">Canis familiaris</name>
    <dbReference type="NCBI Taxonomy" id="9615"/>
    <lineage>
        <taxon>Eukaryota</taxon>
        <taxon>Metazoa</taxon>
        <taxon>Chordata</taxon>
        <taxon>Craniata</taxon>
        <taxon>Vertebrata</taxon>
        <taxon>Euteleostomi</taxon>
        <taxon>Mammalia</taxon>
        <taxon>Eutheria</taxon>
        <taxon>Laurasiatheria</taxon>
        <taxon>Carnivora</taxon>
        <taxon>Caniformia</taxon>
        <taxon>Canidae</taxon>
        <taxon>Canis</taxon>
    </lineage>
</organism>
<feature type="transmembrane region" description="Helical" evidence="10">
    <location>
        <begin position="475"/>
        <end position="493"/>
    </location>
</feature>